<gene>
    <name evidence="1" type="ORF">PYW08_002410</name>
</gene>
<protein>
    <submittedName>
        <fullName evidence="1">Uncharacterized protein</fullName>
    </submittedName>
</protein>
<dbReference type="Proteomes" id="UP001231649">
    <property type="component" value="Chromosome 12"/>
</dbReference>
<evidence type="ECO:0000313" key="1">
    <source>
        <dbReference type="EMBL" id="KAJ8730997.1"/>
    </source>
</evidence>
<keyword evidence="2" id="KW-1185">Reference proteome</keyword>
<evidence type="ECO:0000313" key="2">
    <source>
        <dbReference type="Proteomes" id="UP001231649"/>
    </source>
</evidence>
<organism evidence="1 2">
    <name type="scientific">Mythimna loreyi</name>
    <dbReference type="NCBI Taxonomy" id="667449"/>
    <lineage>
        <taxon>Eukaryota</taxon>
        <taxon>Metazoa</taxon>
        <taxon>Ecdysozoa</taxon>
        <taxon>Arthropoda</taxon>
        <taxon>Hexapoda</taxon>
        <taxon>Insecta</taxon>
        <taxon>Pterygota</taxon>
        <taxon>Neoptera</taxon>
        <taxon>Endopterygota</taxon>
        <taxon>Lepidoptera</taxon>
        <taxon>Glossata</taxon>
        <taxon>Ditrysia</taxon>
        <taxon>Noctuoidea</taxon>
        <taxon>Noctuidae</taxon>
        <taxon>Noctuinae</taxon>
        <taxon>Hadenini</taxon>
        <taxon>Mythimna</taxon>
    </lineage>
</organism>
<reference evidence="1" key="1">
    <citation type="submission" date="2023-03" db="EMBL/GenBank/DDBJ databases">
        <title>Chromosome-level genomes of two armyworms, Mythimna separata and Mythimna loreyi, provide insights into the biosynthesis and reception of sex pheromones.</title>
        <authorList>
            <person name="Zhao H."/>
        </authorList>
    </citation>
    <scope>NUCLEOTIDE SEQUENCE</scope>
    <source>
        <strain evidence="1">BeijingLab</strain>
    </source>
</reference>
<accession>A0ACC2R4D6</accession>
<name>A0ACC2R4D6_9NEOP</name>
<sequence length="310" mass="37318">MSDNDTSTENDSWTDFREYQRHMDYIICVLTLAALIYGLTSWCFLKKFRNYRNYVLLNAILSYFFHYFTFILMYSKKIRFDDYSEVIDYFTTVKNHWLLVISHMFYVDIVKVFNQNIKRRYLKASLFSWGLPVITSIISEYLLKMYVEYIWINVDNYYLTNNYVFGTIFYLEQIIPVTINTVLYIVTVISLCRSFNMSTHTGRNTCLRLYIATLIFLMSDVTLLSSYIMNMTKYSFNIYFIIAEYLLVYFNILLMVVFLIAVKGNRKAWYDFYVKWINQRSSAGQRDENIIMNERVIREPVERYRAVLDV</sequence>
<dbReference type="EMBL" id="CM056788">
    <property type="protein sequence ID" value="KAJ8730997.1"/>
    <property type="molecule type" value="Genomic_DNA"/>
</dbReference>
<proteinExistence type="predicted"/>
<comment type="caution">
    <text evidence="1">The sequence shown here is derived from an EMBL/GenBank/DDBJ whole genome shotgun (WGS) entry which is preliminary data.</text>
</comment>